<dbReference type="PROSITE" id="PS50157">
    <property type="entry name" value="ZINC_FINGER_C2H2_2"/>
    <property type="match status" value="1"/>
</dbReference>
<feature type="compositionally biased region" description="Basic and acidic residues" evidence="2">
    <location>
        <begin position="129"/>
        <end position="141"/>
    </location>
</feature>
<gene>
    <name evidence="4" type="ORF">NW768_012053</name>
</gene>
<organism evidence="4 5">
    <name type="scientific">Fusarium equiseti</name>
    <name type="common">Fusarium scirpi</name>
    <dbReference type="NCBI Taxonomy" id="61235"/>
    <lineage>
        <taxon>Eukaryota</taxon>
        <taxon>Fungi</taxon>
        <taxon>Dikarya</taxon>
        <taxon>Ascomycota</taxon>
        <taxon>Pezizomycotina</taxon>
        <taxon>Sordariomycetes</taxon>
        <taxon>Hypocreomycetidae</taxon>
        <taxon>Hypocreales</taxon>
        <taxon>Nectriaceae</taxon>
        <taxon>Fusarium</taxon>
        <taxon>Fusarium incarnatum-equiseti species complex</taxon>
    </lineage>
</organism>
<protein>
    <recommendedName>
        <fullName evidence="3">C2H2-type domain-containing protein</fullName>
    </recommendedName>
</protein>
<evidence type="ECO:0000259" key="3">
    <source>
        <dbReference type="PROSITE" id="PS50157"/>
    </source>
</evidence>
<dbReference type="PROSITE" id="PS00028">
    <property type="entry name" value="ZINC_FINGER_C2H2_1"/>
    <property type="match status" value="1"/>
</dbReference>
<feature type="domain" description="C2H2-type" evidence="3">
    <location>
        <begin position="222"/>
        <end position="250"/>
    </location>
</feature>
<dbReference type="Gene3D" id="3.30.160.60">
    <property type="entry name" value="Classic Zinc Finger"/>
    <property type="match status" value="1"/>
</dbReference>
<feature type="region of interest" description="Disordered" evidence="2">
    <location>
        <begin position="129"/>
        <end position="150"/>
    </location>
</feature>
<name>A0ABQ8QVY1_FUSEQ</name>
<reference evidence="4" key="1">
    <citation type="submission" date="2022-09" db="EMBL/GenBank/DDBJ databases">
        <title>Fusarium specimens isolated from Avocado Roots.</title>
        <authorList>
            <person name="Stajich J."/>
            <person name="Roper C."/>
            <person name="Heimlech-Rivalta G."/>
        </authorList>
    </citation>
    <scope>NUCLEOTIDE SEQUENCE</scope>
    <source>
        <strain evidence="4">CF00095</strain>
    </source>
</reference>
<dbReference type="SUPFAM" id="SSF57667">
    <property type="entry name" value="beta-beta-alpha zinc fingers"/>
    <property type="match status" value="1"/>
</dbReference>
<feature type="region of interest" description="Disordered" evidence="2">
    <location>
        <begin position="15"/>
        <end position="42"/>
    </location>
</feature>
<feature type="region of interest" description="Disordered" evidence="2">
    <location>
        <begin position="84"/>
        <end position="110"/>
    </location>
</feature>
<sequence length="348" mass="38609">MDSPQRAKKAELLSQATTILGKRPQSGFDASEDENERFGAKEIDSGARRLRRRVQETGMLFPGLHDFPLLSPDGHHQPFTRFEHHQHGQQLVDESRGGRNGITGNQPQQFATRAMTRSRSQQMMLKNRPDNHWGTSPKEHQSIAGPTRTSDHKAGVYAAHTNPGYNGFALNPKASSARDYTSPSDTGELVEGPVEMVPSLRPPLRRDYTRNIVPTSGTRDLHSCKHCSRSFTRQQNLKRHMSRAHHESRVGTDVSSSSSSKKPSKKENNGGASAKDIGFQHYFALPSSRTASAPETQVNATLMSSMPPGANPNTDALHHLNHATEQQQVYQPNCMYHPPSTIPNIPYL</sequence>
<dbReference type="InterPro" id="IPR013087">
    <property type="entry name" value="Znf_C2H2_type"/>
</dbReference>
<evidence type="ECO:0000256" key="2">
    <source>
        <dbReference type="SAM" id="MobiDB-lite"/>
    </source>
</evidence>
<keyword evidence="5" id="KW-1185">Reference proteome</keyword>
<proteinExistence type="predicted"/>
<dbReference type="InterPro" id="IPR036236">
    <property type="entry name" value="Znf_C2H2_sf"/>
</dbReference>
<keyword evidence="1" id="KW-0863">Zinc-finger</keyword>
<evidence type="ECO:0000313" key="5">
    <source>
        <dbReference type="Proteomes" id="UP001152024"/>
    </source>
</evidence>
<dbReference type="EMBL" id="JAOQBH010000036">
    <property type="protein sequence ID" value="KAJ4110293.1"/>
    <property type="molecule type" value="Genomic_DNA"/>
</dbReference>
<evidence type="ECO:0000313" key="4">
    <source>
        <dbReference type="EMBL" id="KAJ4110293.1"/>
    </source>
</evidence>
<evidence type="ECO:0000256" key="1">
    <source>
        <dbReference type="PROSITE-ProRule" id="PRU00042"/>
    </source>
</evidence>
<feature type="region of interest" description="Disordered" evidence="2">
    <location>
        <begin position="232"/>
        <end position="274"/>
    </location>
</feature>
<keyword evidence="1" id="KW-0479">Metal-binding</keyword>
<comment type="caution">
    <text evidence="4">The sequence shown here is derived from an EMBL/GenBank/DDBJ whole genome shotgun (WGS) entry which is preliminary data.</text>
</comment>
<accession>A0ABQ8QVY1</accession>
<keyword evidence="1" id="KW-0862">Zinc</keyword>
<dbReference type="Proteomes" id="UP001152024">
    <property type="component" value="Unassembled WGS sequence"/>
</dbReference>